<feature type="compositionally biased region" description="Basic and acidic residues" evidence="1">
    <location>
        <begin position="1"/>
        <end position="20"/>
    </location>
</feature>
<evidence type="ECO:0000313" key="2">
    <source>
        <dbReference type="EMBL" id="ROV95021.1"/>
    </source>
</evidence>
<organism evidence="2 3">
    <name type="scientific">Cytospora schulzeri</name>
    <dbReference type="NCBI Taxonomy" id="448051"/>
    <lineage>
        <taxon>Eukaryota</taxon>
        <taxon>Fungi</taxon>
        <taxon>Dikarya</taxon>
        <taxon>Ascomycota</taxon>
        <taxon>Pezizomycotina</taxon>
        <taxon>Sordariomycetes</taxon>
        <taxon>Sordariomycetidae</taxon>
        <taxon>Diaporthales</taxon>
        <taxon>Cytosporaceae</taxon>
        <taxon>Cytospora</taxon>
    </lineage>
</organism>
<protein>
    <submittedName>
        <fullName evidence="2">Uncharacterized protein</fullName>
    </submittedName>
</protein>
<dbReference type="EMBL" id="LKEA01000038">
    <property type="protein sequence ID" value="ROV95021.1"/>
    <property type="molecule type" value="Genomic_DNA"/>
</dbReference>
<name>A0A423VVH5_9PEZI</name>
<evidence type="ECO:0000313" key="3">
    <source>
        <dbReference type="Proteomes" id="UP000283895"/>
    </source>
</evidence>
<dbReference type="AlphaFoldDB" id="A0A423VVH5"/>
<accession>A0A423VVH5</accession>
<sequence length="106" mass="11291">MEGEKADQLNDSAEDRHEVEAPSPVYVLHEESARDGTDDRAEERCNCIDGHGFASLVSTKQISVDSTSDLCEGINVSLGITLWAGASDSGKKTKDNELFFGGGNSA</sequence>
<evidence type="ECO:0000256" key="1">
    <source>
        <dbReference type="SAM" id="MobiDB-lite"/>
    </source>
</evidence>
<dbReference type="Proteomes" id="UP000283895">
    <property type="component" value="Unassembled WGS sequence"/>
</dbReference>
<proteinExistence type="predicted"/>
<gene>
    <name evidence="2" type="ORF">VMCG_08351</name>
</gene>
<keyword evidence="3" id="KW-1185">Reference proteome</keyword>
<feature type="compositionally biased region" description="Basic and acidic residues" evidence="1">
    <location>
        <begin position="28"/>
        <end position="39"/>
    </location>
</feature>
<reference evidence="2 3" key="1">
    <citation type="submission" date="2015-09" db="EMBL/GenBank/DDBJ databases">
        <title>Host preference determinants of Valsa canker pathogens revealed by comparative genomics.</title>
        <authorList>
            <person name="Yin Z."/>
            <person name="Huang L."/>
        </authorList>
    </citation>
    <scope>NUCLEOTIDE SEQUENCE [LARGE SCALE GENOMIC DNA]</scope>
    <source>
        <strain evidence="2 3">03-1</strain>
    </source>
</reference>
<comment type="caution">
    <text evidence="2">The sequence shown here is derived from an EMBL/GenBank/DDBJ whole genome shotgun (WGS) entry which is preliminary data.</text>
</comment>
<feature type="region of interest" description="Disordered" evidence="1">
    <location>
        <begin position="1"/>
        <end position="39"/>
    </location>
</feature>